<dbReference type="PIRSF" id="PIRSF006060">
    <property type="entry name" value="AA_transporter"/>
    <property type="match status" value="1"/>
</dbReference>
<protein>
    <submittedName>
        <fullName evidence="6">Amino acid permease</fullName>
    </submittedName>
</protein>
<dbReference type="Pfam" id="PF13520">
    <property type="entry name" value="AA_permease_2"/>
    <property type="match status" value="1"/>
</dbReference>
<evidence type="ECO:0000256" key="5">
    <source>
        <dbReference type="SAM" id="Phobius"/>
    </source>
</evidence>
<feature type="transmembrane region" description="Helical" evidence="5">
    <location>
        <begin position="329"/>
        <end position="348"/>
    </location>
</feature>
<dbReference type="Proteomes" id="UP000705867">
    <property type="component" value="Unassembled WGS sequence"/>
</dbReference>
<feature type="transmembrane region" description="Helical" evidence="5">
    <location>
        <begin position="415"/>
        <end position="437"/>
    </location>
</feature>
<feature type="transmembrane region" description="Helical" evidence="5">
    <location>
        <begin position="96"/>
        <end position="121"/>
    </location>
</feature>
<dbReference type="InterPro" id="IPR050598">
    <property type="entry name" value="AminoAcid_Transporter"/>
</dbReference>
<dbReference type="GO" id="GO:0015179">
    <property type="term" value="F:L-amino acid transmembrane transporter activity"/>
    <property type="evidence" value="ECO:0007669"/>
    <property type="project" value="TreeGrafter"/>
</dbReference>
<dbReference type="GO" id="GO:0016020">
    <property type="term" value="C:membrane"/>
    <property type="evidence" value="ECO:0007669"/>
    <property type="project" value="UniProtKB-SubCell"/>
</dbReference>
<feature type="transmembrane region" description="Helical" evidence="5">
    <location>
        <begin position="281"/>
        <end position="308"/>
    </location>
</feature>
<feature type="transmembrane region" description="Helical" evidence="5">
    <location>
        <begin position="391"/>
        <end position="409"/>
    </location>
</feature>
<feature type="transmembrane region" description="Helical" evidence="5">
    <location>
        <begin position="231"/>
        <end position="250"/>
    </location>
</feature>
<dbReference type="PANTHER" id="PTHR11785:SF512">
    <property type="entry name" value="SOBREMESA, ISOFORM B"/>
    <property type="match status" value="1"/>
</dbReference>
<feature type="transmembrane region" description="Helical" evidence="5">
    <location>
        <begin position="360"/>
        <end position="379"/>
    </location>
</feature>
<evidence type="ECO:0000256" key="4">
    <source>
        <dbReference type="ARBA" id="ARBA00023136"/>
    </source>
</evidence>
<evidence type="ECO:0000256" key="3">
    <source>
        <dbReference type="ARBA" id="ARBA00022989"/>
    </source>
</evidence>
<evidence type="ECO:0000313" key="6">
    <source>
        <dbReference type="EMBL" id="MBZ0157368.1"/>
    </source>
</evidence>
<evidence type="ECO:0000256" key="1">
    <source>
        <dbReference type="ARBA" id="ARBA00004141"/>
    </source>
</evidence>
<reference evidence="6" key="1">
    <citation type="journal article" date="2021" name="bioRxiv">
        <title>Unraveling nitrogen, sulfur and carbon metabolic pathways and microbial community transcriptional responses to substrate deprivation and toxicity stresses in a bioreactor mimicking anoxic brackish coastal sediment conditions.</title>
        <authorList>
            <person name="Martins P.D."/>
            <person name="Echeveste M.J."/>
            <person name="Arshad A."/>
            <person name="Kurth J."/>
            <person name="Ouboter H."/>
            <person name="Jetten M.S.M."/>
            <person name="Welte C.U."/>
        </authorList>
    </citation>
    <scope>NUCLEOTIDE SEQUENCE</scope>
    <source>
        <strain evidence="6">MAG_39</strain>
    </source>
</reference>
<feature type="transmembrane region" description="Helical" evidence="5">
    <location>
        <begin position="49"/>
        <end position="75"/>
    </location>
</feature>
<gene>
    <name evidence="6" type="ORF">K8I29_14315</name>
</gene>
<evidence type="ECO:0000256" key="2">
    <source>
        <dbReference type="ARBA" id="ARBA00022692"/>
    </source>
</evidence>
<comment type="subcellular location">
    <subcellularLocation>
        <location evidence="1">Membrane</location>
        <topology evidence="1">Multi-pass membrane protein</topology>
    </subcellularLocation>
</comment>
<name>A0A953M2C5_9BACT</name>
<keyword evidence="2 5" id="KW-0812">Transmembrane</keyword>
<keyword evidence="4 5" id="KW-0472">Membrane</keyword>
<organism evidence="6 7">
    <name type="scientific">Candidatus Nitrobium versatile</name>
    <dbReference type="NCBI Taxonomy" id="2884831"/>
    <lineage>
        <taxon>Bacteria</taxon>
        <taxon>Pseudomonadati</taxon>
        <taxon>Nitrospirota</taxon>
        <taxon>Nitrospiria</taxon>
        <taxon>Nitrospirales</taxon>
        <taxon>Nitrospiraceae</taxon>
        <taxon>Candidatus Nitrobium</taxon>
    </lineage>
</organism>
<dbReference type="EMBL" id="JAIOIV010000112">
    <property type="protein sequence ID" value="MBZ0157368.1"/>
    <property type="molecule type" value="Genomic_DNA"/>
</dbReference>
<feature type="transmembrane region" description="Helical" evidence="5">
    <location>
        <begin position="200"/>
        <end position="219"/>
    </location>
</feature>
<feature type="transmembrane region" description="Helical" evidence="5">
    <location>
        <begin position="160"/>
        <end position="180"/>
    </location>
</feature>
<feature type="transmembrane region" description="Helical" evidence="5">
    <location>
        <begin position="133"/>
        <end position="151"/>
    </location>
</feature>
<dbReference type="AlphaFoldDB" id="A0A953M2C5"/>
<proteinExistence type="predicted"/>
<accession>A0A953M2C5</accession>
<dbReference type="PANTHER" id="PTHR11785">
    <property type="entry name" value="AMINO ACID TRANSPORTER"/>
    <property type="match status" value="1"/>
</dbReference>
<dbReference type="InterPro" id="IPR002293">
    <property type="entry name" value="AA/rel_permease1"/>
</dbReference>
<evidence type="ECO:0000313" key="7">
    <source>
        <dbReference type="Proteomes" id="UP000705867"/>
    </source>
</evidence>
<comment type="caution">
    <text evidence="6">The sequence shown here is derived from an EMBL/GenBank/DDBJ whole genome shotgun (WGS) entry which is preliminary data.</text>
</comment>
<reference evidence="6" key="2">
    <citation type="submission" date="2021-08" db="EMBL/GenBank/DDBJ databases">
        <authorList>
            <person name="Dalcin Martins P."/>
        </authorList>
    </citation>
    <scope>NUCLEOTIDE SEQUENCE</scope>
    <source>
        <strain evidence="6">MAG_39</strain>
    </source>
</reference>
<dbReference type="Gene3D" id="1.20.1740.10">
    <property type="entry name" value="Amino acid/polyamine transporter I"/>
    <property type="match status" value="1"/>
</dbReference>
<feature type="transmembrane region" description="Helical" evidence="5">
    <location>
        <begin position="20"/>
        <end position="43"/>
    </location>
</feature>
<keyword evidence="3 5" id="KW-1133">Transmembrane helix</keyword>
<sequence length="451" mass="47212">MDQGPGADRSPEQTLSPVDAVAIIIGIVIGAGIFKTPSLVAAFSGSEGLALLVWLAGGGLSLIGALCYAELTAAYPNAGGDYHYIGRAFGSGPSFLFAWARMTVIQTGSIAMVAFLIGDYASEVLRWGEHSPSFYAAGVVTALTAVNIAGLRQGKVLQNLLTAGILAGLFAVMFCGALLSPPAPPAGDAPPAAAVSPGKAMVFVLLTYGGWNEAAYISAEVREAQRTMVRILVSAIGLITVVYLAVNFVFLRGLGLGATAASEAVAADFMRRALGEWGARFISLLIALAALSTANASIITGARTCYALGRDFSLFGFLGRWSGRTGTPCTALLVQGGLALVLIGLGTITRNGFATMVEYTAPVFWFFFLLAGASLFVLRRKEPHAARPFRVPLYPLTPLLFCAVCVYMLHASIVYTGFGALAGIGVMSAGVPLFFAAHRRENHTRRKEASI</sequence>